<protein>
    <submittedName>
        <fullName evidence="2">Uncharacterized protein</fullName>
    </submittedName>
</protein>
<accession>A0AB34JGE4</accession>
<evidence type="ECO:0000256" key="1">
    <source>
        <dbReference type="SAM" id="MobiDB-lite"/>
    </source>
</evidence>
<organism evidence="2 3">
    <name type="scientific">Prymnesium parvum</name>
    <name type="common">Toxic golden alga</name>
    <dbReference type="NCBI Taxonomy" id="97485"/>
    <lineage>
        <taxon>Eukaryota</taxon>
        <taxon>Haptista</taxon>
        <taxon>Haptophyta</taxon>
        <taxon>Prymnesiophyceae</taxon>
        <taxon>Prymnesiales</taxon>
        <taxon>Prymnesiaceae</taxon>
        <taxon>Prymnesium</taxon>
    </lineage>
</organism>
<reference evidence="2 3" key="1">
    <citation type="journal article" date="2024" name="Science">
        <title>Giant polyketide synthase enzymes in the biosynthesis of giant marine polyether toxins.</title>
        <authorList>
            <person name="Fallon T.R."/>
            <person name="Shende V.V."/>
            <person name="Wierzbicki I.H."/>
            <person name="Pendleton A.L."/>
            <person name="Watervoot N.F."/>
            <person name="Auber R.P."/>
            <person name="Gonzalez D.J."/>
            <person name="Wisecaver J.H."/>
            <person name="Moore B.S."/>
        </authorList>
    </citation>
    <scope>NUCLEOTIDE SEQUENCE [LARGE SCALE GENOMIC DNA]</scope>
    <source>
        <strain evidence="2 3">12B1</strain>
    </source>
</reference>
<proteinExistence type="predicted"/>
<gene>
    <name evidence="2" type="ORF">AB1Y20_023493</name>
</gene>
<feature type="region of interest" description="Disordered" evidence="1">
    <location>
        <begin position="1"/>
        <end position="29"/>
    </location>
</feature>
<comment type="caution">
    <text evidence="2">The sequence shown here is derived from an EMBL/GenBank/DDBJ whole genome shotgun (WGS) entry which is preliminary data.</text>
</comment>
<keyword evidence="3" id="KW-1185">Reference proteome</keyword>
<feature type="compositionally biased region" description="Polar residues" evidence="1">
    <location>
        <begin position="1"/>
        <end position="11"/>
    </location>
</feature>
<dbReference type="EMBL" id="JBGBPQ010000009">
    <property type="protein sequence ID" value="KAL1520013.1"/>
    <property type="molecule type" value="Genomic_DNA"/>
</dbReference>
<sequence length="78" mass="8622">MRASAASSSGPTMRRAARPWPPSGQRRPPGARVLLFFLVGGVSPETRVLNDNVYPEAWQTVRFAVERCMSGELGFSHY</sequence>
<evidence type="ECO:0000313" key="2">
    <source>
        <dbReference type="EMBL" id="KAL1520013.1"/>
    </source>
</evidence>
<dbReference type="AlphaFoldDB" id="A0AB34JGE4"/>
<dbReference type="Proteomes" id="UP001515480">
    <property type="component" value="Unassembled WGS sequence"/>
</dbReference>
<name>A0AB34JGE4_PRYPA</name>
<evidence type="ECO:0000313" key="3">
    <source>
        <dbReference type="Proteomes" id="UP001515480"/>
    </source>
</evidence>